<dbReference type="PROSITE" id="PS50294">
    <property type="entry name" value="WD_REPEATS_REGION"/>
    <property type="match status" value="2"/>
</dbReference>
<evidence type="ECO:0000313" key="7">
    <source>
        <dbReference type="EMBL" id="CAI8005992.1"/>
    </source>
</evidence>
<evidence type="ECO:0000256" key="6">
    <source>
        <dbReference type="SAM" id="MobiDB-lite"/>
    </source>
</evidence>
<dbReference type="SUPFAM" id="SSF50978">
    <property type="entry name" value="WD40 repeat-like"/>
    <property type="match status" value="1"/>
</dbReference>
<name>A0AA35R7T3_GEOBA</name>
<feature type="repeat" description="WD" evidence="5">
    <location>
        <begin position="184"/>
        <end position="226"/>
    </location>
</feature>
<dbReference type="InterPro" id="IPR020472">
    <property type="entry name" value="WD40_PAC1"/>
</dbReference>
<keyword evidence="4" id="KW-0234">DNA repair</keyword>
<organism evidence="7 8">
    <name type="scientific">Geodia barretti</name>
    <name type="common">Barrett's horny sponge</name>
    <dbReference type="NCBI Taxonomy" id="519541"/>
    <lineage>
        <taxon>Eukaryota</taxon>
        <taxon>Metazoa</taxon>
        <taxon>Porifera</taxon>
        <taxon>Demospongiae</taxon>
        <taxon>Heteroscleromorpha</taxon>
        <taxon>Tetractinellida</taxon>
        <taxon>Astrophorina</taxon>
        <taxon>Geodiidae</taxon>
        <taxon>Geodia</taxon>
    </lineage>
</organism>
<keyword evidence="3" id="KW-0227">DNA damage</keyword>
<dbReference type="PROSITE" id="PS00678">
    <property type="entry name" value="WD_REPEATS_1"/>
    <property type="match status" value="1"/>
</dbReference>
<proteinExistence type="predicted"/>
<evidence type="ECO:0000256" key="5">
    <source>
        <dbReference type="PROSITE-ProRule" id="PRU00221"/>
    </source>
</evidence>
<dbReference type="PANTHER" id="PTHR46202:SF1">
    <property type="entry name" value="DNA EXCISION REPAIR PROTEIN ERCC-8"/>
    <property type="match status" value="1"/>
</dbReference>
<dbReference type="GO" id="GO:0006283">
    <property type="term" value="P:transcription-coupled nucleotide-excision repair"/>
    <property type="evidence" value="ECO:0007669"/>
    <property type="project" value="InterPro"/>
</dbReference>
<comment type="caution">
    <text evidence="7">The sequence shown here is derived from an EMBL/GenBank/DDBJ whole genome shotgun (WGS) entry which is preliminary data.</text>
</comment>
<reference evidence="7" key="1">
    <citation type="submission" date="2023-03" db="EMBL/GenBank/DDBJ databases">
        <authorList>
            <person name="Steffen K."/>
            <person name="Cardenas P."/>
        </authorList>
    </citation>
    <scope>NUCLEOTIDE SEQUENCE</scope>
</reference>
<dbReference type="PANTHER" id="PTHR46202">
    <property type="entry name" value="DNA EXCISION REPAIR PROTEIN ERCC-8"/>
    <property type="match status" value="1"/>
</dbReference>
<keyword evidence="8" id="KW-1185">Reference proteome</keyword>
<accession>A0AA35R7T3</accession>
<feature type="region of interest" description="Disordered" evidence="6">
    <location>
        <begin position="371"/>
        <end position="405"/>
    </location>
</feature>
<dbReference type="GO" id="GO:0043161">
    <property type="term" value="P:proteasome-mediated ubiquitin-dependent protein catabolic process"/>
    <property type="evidence" value="ECO:0007669"/>
    <property type="project" value="TreeGrafter"/>
</dbReference>
<dbReference type="InterPro" id="IPR001680">
    <property type="entry name" value="WD40_rpt"/>
</dbReference>
<dbReference type="EMBL" id="CASHTH010000655">
    <property type="protein sequence ID" value="CAI8005992.1"/>
    <property type="molecule type" value="Genomic_DNA"/>
</dbReference>
<dbReference type="InterPro" id="IPR042238">
    <property type="entry name" value="Rad28/ERCC8/Ckn1/ATCSA-1"/>
</dbReference>
<dbReference type="PRINTS" id="PR00320">
    <property type="entry name" value="GPROTEINBRPT"/>
</dbReference>
<feature type="repeat" description="WD" evidence="5">
    <location>
        <begin position="335"/>
        <end position="366"/>
    </location>
</feature>
<dbReference type="Pfam" id="PF00400">
    <property type="entry name" value="WD40"/>
    <property type="match status" value="5"/>
</dbReference>
<dbReference type="GO" id="GO:0000209">
    <property type="term" value="P:protein polyubiquitination"/>
    <property type="evidence" value="ECO:0007669"/>
    <property type="project" value="TreeGrafter"/>
</dbReference>
<feature type="repeat" description="WD" evidence="5">
    <location>
        <begin position="243"/>
        <end position="284"/>
    </location>
</feature>
<sequence length="405" mass="43736">MLQLLTARECGLGPPWFLPRSYGSQRFSELELSKEKELGRFHSAAVNSLDLDCDGRYLISGGGDVPGSIAIHDTARPAGEKGLYVCGVTVSTYGTQNHTDTSHAVSVVQWFPHDTGIFTTTSGDRYLKIWDTNDLLVVEKFKFKNPIYTHVMSTGTSHTLTAVGGGECKITLCDLVSGASSHVLEGHSKPVMALAWSTACEHVLASGSQDNSVVLWDIRKANGPLTKLDQHNGSRASSDPSVTVAHGGSVNGLCFSPDGLHLVSFGTDDRLRLWDAVTGKNTLVNYGRVFNTLPKQNCPLAFSPLSSTLHPIICIPVGGEVLMFHLTTGKKVKSLSGHFGKVHSLAVHPVEQELYSGGTDANILCWMPPPPRKPSLDRARRSNATGAVYEDAWSSDEDNDDDGRH</sequence>
<dbReference type="SMART" id="SM00320">
    <property type="entry name" value="WD40"/>
    <property type="match status" value="5"/>
</dbReference>
<evidence type="ECO:0000313" key="8">
    <source>
        <dbReference type="Proteomes" id="UP001174909"/>
    </source>
</evidence>
<dbReference type="InterPro" id="IPR036322">
    <property type="entry name" value="WD40_repeat_dom_sf"/>
</dbReference>
<dbReference type="AlphaFoldDB" id="A0AA35R7T3"/>
<feature type="compositionally biased region" description="Acidic residues" evidence="6">
    <location>
        <begin position="393"/>
        <end position="405"/>
    </location>
</feature>
<dbReference type="GO" id="GO:0031464">
    <property type="term" value="C:Cul4A-RING E3 ubiquitin ligase complex"/>
    <property type="evidence" value="ECO:0007669"/>
    <property type="project" value="TreeGrafter"/>
</dbReference>
<dbReference type="Gene3D" id="2.130.10.10">
    <property type="entry name" value="YVTN repeat-like/Quinoprotein amine dehydrogenase"/>
    <property type="match status" value="1"/>
</dbReference>
<dbReference type="InterPro" id="IPR015943">
    <property type="entry name" value="WD40/YVTN_repeat-like_dom_sf"/>
</dbReference>
<dbReference type="Proteomes" id="UP001174909">
    <property type="component" value="Unassembled WGS sequence"/>
</dbReference>
<evidence type="ECO:0000256" key="2">
    <source>
        <dbReference type="ARBA" id="ARBA00022737"/>
    </source>
</evidence>
<dbReference type="InterPro" id="IPR019775">
    <property type="entry name" value="WD40_repeat_CS"/>
</dbReference>
<dbReference type="PROSITE" id="PS50082">
    <property type="entry name" value="WD_REPEATS_2"/>
    <property type="match status" value="3"/>
</dbReference>
<dbReference type="GO" id="GO:0000109">
    <property type="term" value="C:nucleotide-excision repair complex"/>
    <property type="evidence" value="ECO:0007669"/>
    <property type="project" value="TreeGrafter"/>
</dbReference>
<keyword evidence="2" id="KW-0677">Repeat</keyword>
<evidence type="ECO:0000256" key="4">
    <source>
        <dbReference type="ARBA" id="ARBA00023204"/>
    </source>
</evidence>
<gene>
    <name evidence="7" type="ORF">GBAR_LOCUS4519</name>
</gene>
<evidence type="ECO:0000256" key="1">
    <source>
        <dbReference type="ARBA" id="ARBA00022574"/>
    </source>
</evidence>
<evidence type="ECO:0000256" key="3">
    <source>
        <dbReference type="ARBA" id="ARBA00022763"/>
    </source>
</evidence>
<protein>
    <submittedName>
        <fullName evidence="7">DNA excision repair protein ERCC-8</fullName>
    </submittedName>
</protein>
<keyword evidence="1 5" id="KW-0853">WD repeat</keyword>